<dbReference type="InterPro" id="IPR036291">
    <property type="entry name" value="NAD(P)-bd_dom_sf"/>
</dbReference>
<accession>A8ZKC8</accession>
<protein>
    <submittedName>
        <fullName evidence="2">Short chain dehydrogenase family protein</fullName>
    </submittedName>
</protein>
<dbReference type="Pfam" id="PF00106">
    <property type="entry name" value="adh_short"/>
    <property type="match status" value="1"/>
</dbReference>
<keyword evidence="1" id="KW-0560">Oxidoreductase</keyword>
<dbReference type="Gene3D" id="3.40.50.720">
    <property type="entry name" value="NAD(P)-binding Rossmann-like Domain"/>
    <property type="match status" value="1"/>
</dbReference>
<dbReference type="PANTHER" id="PTHR43157">
    <property type="entry name" value="PHOSPHATIDYLINOSITOL-GLYCAN BIOSYNTHESIS CLASS F PROTEIN-RELATED"/>
    <property type="match status" value="1"/>
</dbReference>
<dbReference type="SUPFAM" id="SSF51735">
    <property type="entry name" value="NAD(P)-binding Rossmann-fold domains"/>
    <property type="match status" value="1"/>
</dbReference>
<reference evidence="2 3" key="1">
    <citation type="journal article" date="2008" name="Proc. Natl. Acad. Sci. U.S.A.">
        <title>Niche adaptation and genome expansion in the chlorophyll d-producing cyanobacterium Acaryochloris marina.</title>
        <authorList>
            <person name="Swingley W.D."/>
            <person name="Chen M."/>
            <person name="Cheung P.C."/>
            <person name="Conrad A.L."/>
            <person name="Dejesa L.C."/>
            <person name="Hao J."/>
            <person name="Honchak B.M."/>
            <person name="Karbach L.E."/>
            <person name="Kurdoglu A."/>
            <person name="Lahiri S."/>
            <person name="Mastrian S.D."/>
            <person name="Miyashita H."/>
            <person name="Page L."/>
            <person name="Ramakrishna P."/>
            <person name="Satoh S."/>
            <person name="Sattley W.M."/>
            <person name="Shimada Y."/>
            <person name="Taylor H.L."/>
            <person name="Tomo T."/>
            <person name="Tsuchiya T."/>
            <person name="Wang Z.T."/>
            <person name="Raymond J."/>
            <person name="Mimuro M."/>
            <person name="Blankenship R.E."/>
            <person name="Touchman J.W."/>
        </authorList>
    </citation>
    <scope>NUCLEOTIDE SEQUENCE [LARGE SCALE GENOMIC DNA]</scope>
    <source>
        <strain evidence="3">MBIC 11017</strain>
        <plasmid evidence="3">Plasmid pREB1</plasmid>
    </source>
</reference>
<dbReference type="NCBIfam" id="NF004846">
    <property type="entry name" value="PRK06197.1"/>
    <property type="match status" value="1"/>
</dbReference>
<dbReference type="AlphaFoldDB" id="A8ZKC8"/>
<evidence type="ECO:0000313" key="2">
    <source>
        <dbReference type="EMBL" id="ABW31628.1"/>
    </source>
</evidence>
<dbReference type="RefSeq" id="WP_012166629.1">
    <property type="nucleotide sequence ID" value="NC_009926.1"/>
</dbReference>
<dbReference type="KEGG" id="amr:AM1_A0119"/>
<evidence type="ECO:0000313" key="3">
    <source>
        <dbReference type="Proteomes" id="UP000000268"/>
    </source>
</evidence>
<keyword evidence="2" id="KW-0614">Plasmid</keyword>
<dbReference type="Proteomes" id="UP000000268">
    <property type="component" value="Plasmid pREB1"/>
</dbReference>
<dbReference type="InterPro" id="IPR002347">
    <property type="entry name" value="SDR_fam"/>
</dbReference>
<organism evidence="2 3">
    <name type="scientific">Acaryochloris marina (strain MBIC 11017)</name>
    <dbReference type="NCBI Taxonomy" id="329726"/>
    <lineage>
        <taxon>Bacteria</taxon>
        <taxon>Bacillati</taxon>
        <taxon>Cyanobacteriota</taxon>
        <taxon>Cyanophyceae</taxon>
        <taxon>Acaryochloridales</taxon>
        <taxon>Acaryochloridaceae</taxon>
        <taxon>Acaryochloris</taxon>
    </lineage>
</organism>
<gene>
    <name evidence="2" type="ordered locus">AM1_A0119</name>
</gene>
<dbReference type="PRINTS" id="PR00081">
    <property type="entry name" value="GDHRDH"/>
</dbReference>
<dbReference type="OrthoDB" id="9809821at2"/>
<proteinExistence type="predicted"/>
<dbReference type="PANTHER" id="PTHR43157:SF31">
    <property type="entry name" value="PHOSPHATIDYLINOSITOL-GLYCAN BIOSYNTHESIS CLASS F PROTEIN"/>
    <property type="match status" value="1"/>
</dbReference>
<evidence type="ECO:0000256" key="1">
    <source>
        <dbReference type="ARBA" id="ARBA00023002"/>
    </source>
</evidence>
<sequence length="318" mass="34714">MEQKISNSGFSDWKPSQLLDLTGKTYVITGANSGIGFEAAKMLSEKGGDIVMVCRSRTKAEAAQRKLVAHAQGKVDLVLMDLSDLSSVRKAAQELRGRYQKIDALINNAGIMMTPQEKTVDGFDLQMGANHLGHFLWTGLLLDLVEAAEGRIVVLSSLAHKFDSLDLDDFMSDTKYTPIKAYAQSKLSNLMFAFELDRRLKDAGSKAICIACHPGYTSTNLQSTGPTGFSKFIMAIMNKLVAQRIDAGATPTVLAAAGVEAQRGAYYGPQKMNEYRGPVSDAKVQDHALDRENQRQLWAKSEQLVGFQYSLPVVVNAA</sequence>
<geneLocation type="plasmid" evidence="2 3">
    <name>pREB1</name>
</geneLocation>
<dbReference type="EMBL" id="CP000838">
    <property type="protein sequence ID" value="ABW31628.1"/>
    <property type="molecule type" value="Genomic_DNA"/>
</dbReference>
<dbReference type="HOGENOM" id="CLU_010194_44_2_3"/>
<name>A8ZKC8_ACAM1</name>
<keyword evidence="3" id="KW-1185">Reference proteome</keyword>
<dbReference type="GO" id="GO:0016491">
    <property type="term" value="F:oxidoreductase activity"/>
    <property type="evidence" value="ECO:0007669"/>
    <property type="project" value="UniProtKB-KW"/>
</dbReference>
<dbReference type="CDD" id="cd05327">
    <property type="entry name" value="retinol-DH_like_SDR_c_like"/>
    <property type="match status" value="1"/>
</dbReference>